<dbReference type="EMBL" id="JACHIN010000026">
    <property type="protein sequence ID" value="MBB5084750.1"/>
    <property type="molecule type" value="Genomic_DNA"/>
</dbReference>
<dbReference type="InterPro" id="IPR036188">
    <property type="entry name" value="FAD/NAD-bd_sf"/>
</dbReference>
<dbReference type="RefSeq" id="WP_184975283.1">
    <property type="nucleotide sequence ID" value="NZ_JACHIN010000026.1"/>
</dbReference>
<dbReference type="Proteomes" id="UP000568380">
    <property type="component" value="Unassembled WGS sequence"/>
</dbReference>
<dbReference type="GO" id="GO:0016491">
    <property type="term" value="F:oxidoreductase activity"/>
    <property type="evidence" value="ECO:0007669"/>
    <property type="project" value="InterPro"/>
</dbReference>
<dbReference type="SUPFAM" id="SSF51905">
    <property type="entry name" value="FAD/NAD(P)-binding domain"/>
    <property type="match status" value="1"/>
</dbReference>
<dbReference type="PANTHER" id="PTHR42923">
    <property type="entry name" value="PROTOPORPHYRINOGEN OXIDASE"/>
    <property type="match status" value="1"/>
</dbReference>
<evidence type="ECO:0000259" key="1">
    <source>
        <dbReference type="Pfam" id="PF01593"/>
    </source>
</evidence>
<evidence type="ECO:0000313" key="2">
    <source>
        <dbReference type="EMBL" id="MBB5084750.1"/>
    </source>
</evidence>
<accession>A0A7W8AEP1</accession>
<dbReference type="InterPro" id="IPR002937">
    <property type="entry name" value="Amino_oxidase"/>
</dbReference>
<comment type="caution">
    <text evidence="2">The sequence shown here is derived from an EMBL/GenBank/DDBJ whole genome shotgun (WGS) entry which is preliminary data.</text>
</comment>
<sequence length="423" mass="44787">MRIAIVGGGLAGLTTAWLLDDEHEVVVLEAARHAGGHAHSVRAQGVTVDLGAQYLSPTGFPAHGRLLRLLGLSGADLMPAPLTLTVTGPDRAAPMLVTPHLPDERRGDREPVTGRPWKALSTFLAAAAKFQATDPSWEIPLADLVEPLPLARETKDWLLYPLLAHHVRCANEQAPGVSARAAIDFCLSVSAASGEHAPLWSALVPGSQDVARRLADALPHGAVRTGSPVGALRRDHGRFEVVDAAGRAVVADCVVLAVPAPAALSLLSPLAGTHRLRLALGAFTYTPAEVAVHLDPAYQPADRRHWSAVNLQVHDGWAEAAHWYGPALGVDVFKSWITYRDRPPAEVVAQRSFRQLVVTPAAVRARNTLAARQGHGGIYLAGSHLTGSDSQESAVRSALAVAELLTPHAARLRELTDGIVSPA</sequence>
<dbReference type="AlphaFoldDB" id="A0A7W8AEP1"/>
<protein>
    <submittedName>
        <fullName evidence="2">Putative NAD/FAD-binding protein</fullName>
    </submittedName>
</protein>
<gene>
    <name evidence="2" type="ORF">HNR40_010261</name>
</gene>
<dbReference type="PANTHER" id="PTHR42923:SF17">
    <property type="entry name" value="AMINE OXIDASE DOMAIN-CONTAINING PROTEIN"/>
    <property type="match status" value="1"/>
</dbReference>
<organism evidence="2 3">
    <name type="scientific">Nonomuraea endophytica</name>
    <dbReference type="NCBI Taxonomy" id="714136"/>
    <lineage>
        <taxon>Bacteria</taxon>
        <taxon>Bacillati</taxon>
        <taxon>Actinomycetota</taxon>
        <taxon>Actinomycetes</taxon>
        <taxon>Streptosporangiales</taxon>
        <taxon>Streptosporangiaceae</taxon>
        <taxon>Nonomuraea</taxon>
    </lineage>
</organism>
<feature type="domain" description="Amine oxidase" evidence="1">
    <location>
        <begin position="10"/>
        <end position="288"/>
    </location>
</feature>
<reference evidence="2 3" key="1">
    <citation type="submission" date="2020-08" db="EMBL/GenBank/DDBJ databases">
        <title>Genomic Encyclopedia of Type Strains, Phase IV (KMG-IV): sequencing the most valuable type-strain genomes for metagenomic binning, comparative biology and taxonomic classification.</title>
        <authorList>
            <person name="Goeker M."/>
        </authorList>
    </citation>
    <scope>NUCLEOTIDE SEQUENCE [LARGE SCALE GENOMIC DNA]</scope>
    <source>
        <strain evidence="2 3">DSM 45385</strain>
    </source>
</reference>
<evidence type="ECO:0000313" key="3">
    <source>
        <dbReference type="Proteomes" id="UP000568380"/>
    </source>
</evidence>
<dbReference type="Pfam" id="PF01593">
    <property type="entry name" value="Amino_oxidase"/>
    <property type="match status" value="1"/>
</dbReference>
<keyword evidence="3" id="KW-1185">Reference proteome</keyword>
<dbReference type="InterPro" id="IPR050464">
    <property type="entry name" value="Zeta_carotene_desat/Oxidored"/>
</dbReference>
<name>A0A7W8AEP1_9ACTN</name>
<dbReference type="Gene3D" id="3.50.50.60">
    <property type="entry name" value="FAD/NAD(P)-binding domain"/>
    <property type="match status" value="1"/>
</dbReference>
<proteinExistence type="predicted"/>